<evidence type="ECO:0000313" key="2">
    <source>
        <dbReference type="EMBL" id="KAF2902863.1"/>
    </source>
</evidence>
<accession>A0A8K0GMA5</accession>
<dbReference type="InterPro" id="IPR009291">
    <property type="entry name" value="Vps62"/>
</dbReference>
<feature type="chain" id="PRO_5035467273" description="Vacuolar protein sorting-associated protein 62" evidence="1">
    <location>
        <begin position="23"/>
        <end position="366"/>
    </location>
</feature>
<evidence type="ECO:0008006" key="4">
    <source>
        <dbReference type="Google" id="ProtNLM"/>
    </source>
</evidence>
<evidence type="ECO:0000256" key="1">
    <source>
        <dbReference type="SAM" id="SignalP"/>
    </source>
</evidence>
<proteinExistence type="predicted"/>
<dbReference type="EMBL" id="VTPC01001162">
    <property type="protein sequence ID" value="KAF2902863.1"/>
    <property type="molecule type" value="Genomic_DNA"/>
</dbReference>
<reference evidence="2" key="1">
    <citation type="submission" date="2019-08" db="EMBL/GenBank/DDBJ databases">
        <title>The genome of the North American firefly Photinus pyralis.</title>
        <authorList>
            <consortium name="Photinus pyralis genome working group"/>
            <person name="Fallon T.R."/>
            <person name="Sander Lower S.E."/>
            <person name="Weng J.-K."/>
        </authorList>
    </citation>
    <scope>NUCLEOTIDE SEQUENCE</scope>
    <source>
        <strain evidence="2">TRF0915ILg1</strain>
        <tissue evidence="2">Whole body</tissue>
    </source>
</reference>
<keyword evidence="3" id="KW-1185">Reference proteome</keyword>
<dbReference type="Pfam" id="PF06101">
    <property type="entry name" value="Vps62"/>
    <property type="match status" value="1"/>
</dbReference>
<comment type="caution">
    <text evidence="2">The sequence shown here is derived from an EMBL/GenBank/DDBJ whole genome shotgun (WGS) entry which is preliminary data.</text>
</comment>
<feature type="signal peptide" evidence="1">
    <location>
        <begin position="1"/>
        <end position="22"/>
    </location>
</feature>
<protein>
    <recommendedName>
        <fullName evidence="4">Vacuolar protein sorting-associated protein 62</fullName>
    </recommendedName>
</protein>
<dbReference type="PANTHER" id="PTHR48174">
    <property type="entry name" value="DUF946 FAMILY PROTEIN"/>
    <property type="match status" value="1"/>
</dbReference>
<dbReference type="OrthoDB" id="188042at2759"/>
<dbReference type="PANTHER" id="PTHR48174:SF5">
    <property type="entry name" value="VACUOLAR PROTEIN SORTING-ASSOCIATED PROTEIN 62"/>
    <property type="match status" value="1"/>
</dbReference>
<dbReference type="Proteomes" id="UP000801492">
    <property type="component" value="Unassembled WGS sequence"/>
</dbReference>
<evidence type="ECO:0000313" key="3">
    <source>
        <dbReference type="Proteomes" id="UP000801492"/>
    </source>
</evidence>
<gene>
    <name evidence="2" type="ORF">ILUMI_03321</name>
</gene>
<dbReference type="AlphaFoldDB" id="A0A8K0GMA5"/>
<organism evidence="2 3">
    <name type="scientific">Ignelater luminosus</name>
    <name type="common">Cucubano</name>
    <name type="synonym">Pyrophorus luminosus</name>
    <dbReference type="NCBI Taxonomy" id="2038154"/>
    <lineage>
        <taxon>Eukaryota</taxon>
        <taxon>Metazoa</taxon>
        <taxon>Ecdysozoa</taxon>
        <taxon>Arthropoda</taxon>
        <taxon>Hexapoda</taxon>
        <taxon>Insecta</taxon>
        <taxon>Pterygota</taxon>
        <taxon>Neoptera</taxon>
        <taxon>Endopterygota</taxon>
        <taxon>Coleoptera</taxon>
        <taxon>Polyphaga</taxon>
        <taxon>Elateriformia</taxon>
        <taxon>Elateroidea</taxon>
        <taxon>Elateridae</taxon>
        <taxon>Agrypninae</taxon>
        <taxon>Pyrophorini</taxon>
        <taxon>Ignelater</taxon>
    </lineage>
</organism>
<sequence>MVFGHLLLRFGELLLLITFAHSGADTYEKIEELITQWAPLIWLAPHEKFFPLDVEEFLQHVNVGIQSNTSAPESLDSFPLGSDSDKFYLVTKKNLDSLLKDPSSFIYGKNPNEHQVPVYTIVNECSPNLSFRVSDADSLTNTISAIYGQIDLYPHFYVAFWIFYPYNEGKEICFLGKVPTPILFGSCIGHRKTIGNHVGDWEHMSLFFSGKPYPDRMYASVHDAGVYYRYEPKSRLFKYEKQETRKGILQRPKFPPVVRKERGHPVLFSAYGSHGMWSAPGEHYYVRVPRLIDRNGYGTAWETWKDLKIFHLGASELPYWVSFRGKWGNPPQNCFLIKKLGICELSDGPKGILERKPDFYCFREAR</sequence>
<keyword evidence="1" id="KW-0732">Signal</keyword>
<name>A0A8K0GMA5_IGNLU</name>